<evidence type="ECO:0000256" key="1">
    <source>
        <dbReference type="SAM" id="MobiDB-lite"/>
    </source>
</evidence>
<evidence type="ECO:0000313" key="3">
    <source>
        <dbReference type="Proteomes" id="UP000286931"/>
    </source>
</evidence>
<dbReference type="Proteomes" id="UP000286931">
    <property type="component" value="Unassembled WGS sequence"/>
</dbReference>
<feature type="region of interest" description="Disordered" evidence="1">
    <location>
        <begin position="1"/>
        <end position="561"/>
    </location>
</feature>
<protein>
    <submittedName>
        <fullName evidence="2">Uncharacterized protein</fullName>
    </submittedName>
</protein>
<feature type="compositionally biased region" description="Basic and acidic residues" evidence="1">
    <location>
        <begin position="485"/>
        <end position="494"/>
    </location>
</feature>
<feature type="compositionally biased region" description="Basic and acidic residues" evidence="1">
    <location>
        <begin position="519"/>
        <end position="528"/>
    </location>
</feature>
<feature type="compositionally biased region" description="Basic residues" evidence="1">
    <location>
        <begin position="218"/>
        <end position="244"/>
    </location>
</feature>
<feature type="compositionally biased region" description="Basic and acidic residues" evidence="1">
    <location>
        <begin position="176"/>
        <end position="187"/>
    </location>
</feature>
<organism evidence="2 3">
    <name type="scientific">Embleya hyalina</name>
    <dbReference type="NCBI Taxonomy" id="516124"/>
    <lineage>
        <taxon>Bacteria</taxon>
        <taxon>Bacillati</taxon>
        <taxon>Actinomycetota</taxon>
        <taxon>Actinomycetes</taxon>
        <taxon>Kitasatosporales</taxon>
        <taxon>Streptomycetaceae</taxon>
        <taxon>Embleya</taxon>
    </lineage>
</organism>
<feature type="compositionally biased region" description="Basic residues" evidence="1">
    <location>
        <begin position="407"/>
        <end position="421"/>
    </location>
</feature>
<keyword evidence="3" id="KW-1185">Reference proteome</keyword>
<feature type="compositionally biased region" description="Low complexity" evidence="1">
    <location>
        <begin position="532"/>
        <end position="541"/>
    </location>
</feature>
<feature type="compositionally biased region" description="Low complexity" evidence="1">
    <location>
        <begin position="117"/>
        <end position="135"/>
    </location>
</feature>
<feature type="compositionally biased region" description="Basic residues" evidence="1">
    <location>
        <begin position="45"/>
        <end position="71"/>
    </location>
</feature>
<reference evidence="2 3" key="1">
    <citation type="submission" date="2018-12" db="EMBL/GenBank/DDBJ databases">
        <title>Draft genome sequence of Embleya hyalina NBRC 13850T.</title>
        <authorList>
            <person name="Komaki H."/>
            <person name="Hosoyama A."/>
            <person name="Kimura A."/>
            <person name="Ichikawa N."/>
            <person name="Tamura T."/>
        </authorList>
    </citation>
    <scope>NUCLEOTIDE SEQUENCE [LARGE SCALE GENOMIC DNA]</scope>
    <source>
        <strain evidence="2 3">NBRC 13850</strain>
    </source>
</reference>
<feature type="compositionally biased region" description="Basic residues" evidence="1">
    <location>
        <begin position="294"/>
        <end position="311"/>
    </location>
</feature>
<feature type="compositionally biased region" description="Basic and acidic residues" evidence="1">
    <location>
        <begin position="542"/>
        <end position="554"/>
    </location>
</feature>
<feature type="compositionally biased region" description="Basic residues" evidence="1">
    <location>
        <begin position="438"/>
        <end position="458"/>
    </location>
</feature>
<feature type="compositionally biased region" description="Basic and acidic residues" evidence="1">
    <location>
        <begin position="422"/>
        <end position="436"/>
    </location>
</feature>
<comment type="caution">
    <text evidence="2">The sequence shown here is derived from an EMBL/GenBank/DDBJ whole genome shotgun (WGS) entry which is preliminary data.</text>
</comment>
<evidence type="ECO:0000313" key="2">
    <source>
        <dbReference type="EMBL" id="GCD99276.1"/>
    </source>
</evidence>
<accession>A0A401YXD5</accession>
<dbReference type="EMBL" id="BIFH01000032">
    <property type="protein sequence ID" value="GCD99276.1"/>
    <property type="molecule type" value="Genomic_DNA"/>
</dbReference>
<name>A0A401YXD5_9ACTN</name>
<gene>
    <name evidence="2" type="ORF">EHYA_06990</name>
</gene>
<feature type="compositionally biased region" description="Basic and acidic residues" evidence="1">
    <location>
        <begin position="378"/>
        <end position="394"/>
    </location>
</feature>
<dbReference type="AlphaFoldDB" id="A0A401YXD5"/>
<proteinExistence type="predicted"/>
<sequence length="561" mass="62500">MGRFGRGGGRHVPALGPDIGVGSPLPGGRRRHARSSPPWNSRVRSGGRGRRSRSRSARRRPGTRRTRRGRGGRGGTARGGPRTHPPVAARRAGTAPDGSTPPPADGLHRPRRDRRSSPPTRATAHARARSGGTARPLGTPDGTDRDHIADSAGPARAGRTAAFPAGRALSAGGPDRTVRPAERRATVDIHAVSGQRSRIDPRGRSVRNSRSADTRSAHGPRHRPGRVRRRQRRARRVHGRPRRASRADHAGHRAGQAGRFDRAQAVRGGQHAEGVRAQAQPPPPHLPEDERRTARPRRERRRFARRIRRGLGAHQDAYRRIGGQFGRRPPGEPRMHTVGNAHRARGQPPNQLRGQRMAQIRARTVSGHREHRPHRRRIQQDHIGPDQPDHDRQRHTPGRLGCPQVGHRGRPHQGVVRVHHPGIRDLRRLDRREPYRHALARQHHRPRPHPRRPGRAQRPRGAFEGLRRAQMPGQHRDPAAIPPPGDERRGERPPGRRHLVSEPAEQAAWTRPSGQHPQQHRDEDHEFEQGEPAHAPVAAPEVRAERIGGRRAADRALPLNR</sequence>